<dbReference type="GO" id="GO:0005524">
    <property type="term" value="F:ATP binding"/>
    <property type="evidence" value="ECO:0007669"/>
    <property type="project" value="UniProtKB-KW"/>
</dbReference>
<evidence type="ECO:0000256" key="9">
    <source>
        <dbReference type="RuleBase" id="RU363066"/>
    </source>
</evidence>
<evidence type="ECO:0000313" key="10">
    <source>
        <dbReference type="EMBL" id="CAE0839615.1"/>
    </source>
</evidence>
<evidence type="ECO:0000256" key="3">
    <source>
        <dbReference type="ARBA" id="ARBA00012054"/>
    </source>
</evidence>
<dbReference type="GO" id="GO:0005975">
    <property type="term" value="P:carbohydrate metabolic process"/>
    <property type="evidence" value="ECO:0007669"/>
    <property type="project" value="InterPro"/>
</dbReference>
<dbReference type="AlphaFoldDB" id="A0A7S4LN33"/>
<keyword evidence="4 9" id="KW-0808">Transferase</keyword>
<evidence type="ECO:0000256" key="1">
    <source>
        <dbReference type="ARBA" id="ARBA00004875"/>
    </source>
</evidence>
<proteinExistence type="inferred from homology"/>
<dbReference type="UniPathway" id="UPA00792"/>
<name>A0A7S4LN33_9EUGL</name>
<evidence type="ECO:0000256" key="8">
    <source>
        <dbReference type="ARBA" id="ARBA00048090"/>
    </source>
</evidence>
<dbReference type="CDD" id="cd02021">
    <property type="entry name" value="GntK"/>
    <property type="match status" value="1"/>
</dbReference>
<dbReference type="PANTHER" id="PTHR43442:SF3">
    <property type="entry name" value="GLUCONOKINASE-RELATED"/>
    <property type="match status" value="1"/>
</dbReference>
<keyword evidence="7 9" id="KW-0067">ATP-binding</keyword>
<keyword evidence="6 9" id="KW-0418">Kinase</keyword>
<evidence type="ECO:0000256" key="4">
    <source>
        <dbReference type="ARBA" id="ARBA00022679"/>
    </source>
</evidence>
<protein>
    <recommendedName>
        <fullName evidence="3 9">Gluconokinase</fullName>
        <ecNumber evidence="3 9">2.7.1.12</ecNumber>
    </recommendedName>
</protein>
<comment type="similarity">
    <text evidence="2 9">Belongs to the gluconokinase GntK/GntV family.</text>
</comment>
<dbReference type="InterPro" id="IPR027417">
    <property type="entry name" value="P-loop_NTPase"/>
</dbReference>
<gene>
    <name evidence="10" type="ORF">EGYM00163_LOCUS50987</name>
</gene>
<accession>A0A7S4LN33</accession>
<dbReference type="EMBL" id="HBJA01148140">
    <property type="protein sequence ID" value="CAE0839615.1"/>
    <property type="molecule type" value="Transcribed_RNA"/>
</dbReference>
<evidence type="ECO:0000256" key="5">
    <source>
        <dbReference type="ARBA" id="ARBA00022741"/>
    </source>
</evidence>
<dbReference type="GO" id="GO:0005737">
    <property type="term" value="C:cytoplasm"/>
    <property type="evidence" value="ECO:0007669"/>
    <property type="project" value="TreeGrafter"/>
</dbReference>
<dbReference type="PANTHER" id="PTHR43442">
    <property type="entry name" value="GLUCONOKINASE-RELATED"/>
    <property type="match status" value="1"/>
</dbReference>
<comment type="pathway">
    <text evidence="1 9">Carbohydrate acid metabolism; D-gluconate degradation.</text>
</comment>
<reference evidence="10" key="1">
    <citation type="submission" date="2021-01" db="EMBL/GenBank/DDBJ databases">
        <authorList>
            <person name="Corre E."/>
            <person name="Pelletier E."/>
            <person name="Niang G."/>
            <person name="Scheremetjew M."/>
            <person name="Finn R."/>
            <person name="Kale V."/>
            <person name="Holt S."/>
            <person name="Cochrane G."/>
            <person name="Meng A."/>
            <person name="Brown T."/>
            <person name="Cohen L."/>
        </authorList>
    </citation>
    <scope>NUCLEOTIDE SEQUENCE</scope>
    <source>
        <strain evidence="10">CCMP1594</strain>
    </source>
</reference>
<keyword evidence="5 9" id="KW-0547">Nucleotide-binding</keyword>
<dbReference type="Gene3D" id="3.40.50.300">
    <property type="entry name" value="P-loop containing nucleotide triphosphate hydrolases"/>
    <property type="match status" value="1"/>
</dbReference>
<dbReference type="InterPro" id="IPR006001">
    <property type="entry name" value="Therm_gnt_kin"/>
</dbReference>
<organism evidence="10">
    <name type="scientific">Eutreptiella gymnastica</name>
    <dbReference type="NCBI Taxonomy" id="73025"/>
    <lineage>
        <taxon>Eukaryota</taxon>
        <taxon>Discoba</taxon>
        <taxon>Euglenozoa</taxon>
        <taxon>Euglenida</taxon>
        <taxon>Spirocuta</taxon>
        <taxon>Euglenophyceae</taxon>
        <taxon>Eutreptiales</taxon>
        <taxon>Eutreptiaceae</taxon>
        <taxon>Eutreptiella</taxon>
    </lineage>
</organism>
<dbReference type="EC" id="2.7.1.12" evidence="3 9"/>
<dbReference type="Pfam" id="PF13671">
    <property type="entry name" value="AAA_33"/>
    <property type="match status" value="1"/>
</dbReference>
<evidence type="ECO:0000256" key="7">
    <source>
        <dbReference type="ARBA" id="ARBA00022840"/>
    </source>
</evidence>
<dbReference type="GO" id="GO:0046316">
    <property type="term" value="F:gluconokinase activity"/>
    <property type="evidence" value="ECO:0007669"/>
    <property type="project" value="UniProtKB-EC"/>
</dbReference>
<evidence type="ECO:0000256" key="2">
    <source>
        <dbReference type="ARBA" id="ARBA00008420"/>
    </source>
</evidence>
<dbReference type="NCBIfam" id="TIGR01313">
    <property type="entry name" value="therm_gnt_kin"/>
    <property type="match status" value="1"/>
</dbReference>
<sequence>MRSSTIVVMGVCGTGKSTIGMALAKRLGYTFLEGDDYHPPSNVAKMQKGVPLVDDDRWPWLQAIAYDIAARKAADKPTVVACSCLKKAYRDILRSAGPDVVFVHLSGTADEIARRMAAREDHFMPVSLLKSQMDTLEPVAVDESALTVDISAPVEQITETIADWLVQTVPNPPVCSPSEGPSKD</sequence>
<dbReference type="SUPFAM" id="SSF52540">
    <property type="entry name" value="P-loop containing nucleoside triphosphate hydrolases"/>
    <property type="match status" value="1"/>
</dbReference>
<evidence type="ECO:0000256" key="6">
    <source>
        <dbReference type="ARBA" id="ARBA00022777"/>
    </source>
</evidence>
<comment type="catalytic activity">
    <reaction evidence="8 9">
        <text>D-gluconate + ATP = 6-phospho-D-gluconate + ADP + H(+)</text>
        <dbReference type="Rhea" id="RHEA:19433"/>
        <dbReference type="ChEBI" id="CHEBI:15378"/>
        <dbReference type="ChEBI" id="CHEBI:18391"/>
        <dbReference type="ChEBI" id="CHEBI:30616"/>
        <dbReference type="ChEBI" id="CHEBI:58759"/>
        <dbReference type="ChEBI" id="CHEBI:456216"/>
        <dbReference type="EC" id="2.7.1.12"/>
    </reaction>
</comment>
<dbReference type="FunFam" id="3.40.50.300:FF:000522">
    <property type="entry name" value="Gluconokinase"/>
    <property type="match status" value="1"/>
</dbReference>